<proteinExistence type="predicted"/>
<accession>A0A8S5TTQ5</accession>
<protein>
    <submittedName>
        <fullName evidence="1">Uncharacterized protein</fullName>
    </submittedName>
</protein>
<sequence>MADLHIDTSNVKLMSEFKDAVEEYVNKYVSSIIQGLHGKQTLTQKATASSRDAQKEIIPVSLTINVPLVKHWGVLNVKRVNTNDSLSQVIFWWDNGNFKYKISYNSLLACDMNRFQLQTIQYIDSIAFNEDGNELSFNIINDVYSNSTTKRENGNFEVDYHIW</sequence>
<evidence type="ECO:0000313" key="1">
    <source>
        <dbReference type="EMBL" id="DAF85543.1"/>
    </source>
</evidence>
<name>A0A8S5TTQ5_9CAUD</name>
<organism evidence="1">
    <name type="scientific">Siphoviridae sp. ct5jB2</name>
    <dbReference type="NCBI Taxonomy" id="2825337"/>
    <lineage>
        <taxon>Viruses</taxon>
        <taxon>Duplodnaviria</taxon>
        <taxon>Heunggongvirae</taxon>
        <taxon>Uroviricota</taxon>
        <taxon>Caudoviricetes</taxon>
    </lineage>
</organism>
<dbReference type="EMBL" id="BK015927">
    <property type="protein sequence ID" value="DAF85543.1"/>
    <property type="molecule type" value="Genomic_DNA"/>
</dbReference>
<reference evidence="1" key="1">
    <citation type="journal article" date="2021" name="Proc. Natl. Acad. Sci. U.S.A.">
        <title>A Catalog of Tens of Thousands of Viruses from Human Metagenomes Reveals Hidden Associations with Chronic Diseases.</title>
        <authorList>
            <person name="Tisza M.J."/>
            <person name="Buck C.B."/>
        </authorList>
    </citation>
    <scope>NUCLEOTIDE SEQUENCE</scope>
    <source>
        <strain evidence="1">Ct5jB2</strain>
    </source>
</reference>